<name>A0A401GWZ7_9APHY</name>
<dbReference type="GeneID" id="38783658"/>
<evidence type="ECO:0000313" key="2">
    <source>
        <dbReference type="EMBL" id="GBE86741.1"/>
    </source>
</evidence>
<organism evidence="2 3">
    <name type="scientific">Sparassis crispa</name>
    <dbReference type="NCBI Taxonomy" id="139825"/>
    <lineage>
        <taxon>Eukaryota</taxon>
        <taxon>Fungi</taxon>
        <taxon>Dikarya</taxon>
        <taxon>Basidiomycota</taxon>
        <taxon>Agaricomycotina</taxon>
        <taxon>Agaricomycetes</taxon>
        <taxon>Polyporales</taxon>
        <taxon>Sparassidaceae</taxon>
        <taxon>Sparassis</taxon>
    </lineage>
</organism>
<protein>
    <submittedName>
        <fullName evidence="2">Uncharacterized protein</fullName>
    </submittedName>
</protein>
<accession>A0A401GWZ7</accession>
<dbReference type="Proteomes" id="UP000287166">
    <property type="component" value="Unassembled WGS sequence"/>
</dbReference>
<proteinExistence type="predicted"/>
<gene>
    <name evidence="2" type="ORF">SCP_0906220</name>
</gene>
<dbReference type="EMBL" id="BFAD01000009">
    <property type="protein sequence ID" value="GBE86741.1"/>
    <property type="molecule type" value="Genomic_DNA"/>
</dbReference>
<dbReference type="InParanoid" id="A0A401GWZ7"/>
<sequence length="109" mass="12110">MVSLSHTREEKAAEDVRVVSFKGREVYTVAVIVNARHADPSAFGLPHPSMIGHAHRLLTPFIARQKIVSDRPTAREERRTACTVTLAGRRNTQKERVVAATPNARTGRK</sequence>
<evidence type="ECO:0000313" key="3">
    <source>
        <dbReference type="Proteomes" id="UP000287166"/>
    </source>
</evidence>
<reference evidence="2 3" key="1">
    <citation type="journal article" date="2018" name="Sci. Rep.">
        <title>Genome sequence of the cauliflower mushroom Sparassis crispa (Hanabiratake) and its association with beneficial usage.</title>
        <authorList>
            <person name="Kiyama R."/>
            <person name="Furutani Y."/>
            <person name="Kawaguchi K."/>
            <person name="Nakanishi T."/>
        </authorList>
    </citation>
    <scope>NUCLEOTIDE SEQUENCE [LARGE SCALE GENOMIC DNA]</scope>
</reference>
<feature type="region of interest" description="Disordered" evidence="1">
    <location>
        <begin position="89"/>
        <end position="109"/>
    </location>
</feature>
<dbReference type="AlphaFoldDB" id="A0A401GWZ7"/>
<evidence type="ECO:0000256" key="1">
    <source>
        <dbReference type="SAM" id="MobiDB-lite"/>
    </source>
</evidence>
<keyword evidence="3" id="KW-1185">Reference proteome</keyword>
<comment type="caution">
    <text evidence="2">The sequence shown here is derived from an EMBL/GenBank/DDBJ whole genome shotgun (WGS) entry which is preliminary data.</text>
</comment>
<dbReference type="RefSeq" id="XP_027617654.1">
    <property type="nucleotide sequence ID" value="XM_027761853.1"/>
</dbReference>